<feature type="transmembrane region" description="Helical" evidence="2">
    <location>
        <begin position="70"/>
        <end position="89"/>
    </location>
</feature>
<keyword evidence="2" id="KW-0812">Transmembrane</keyword>
<reference evidence="5" key="1">
    <citation type="submission" date="2016-12" db="EMBL/GenBank/DDBJ databases">
        <authorList>
            <person name="Meng X."/>
        </authorList>
    </citation>
    <scope>NUCLEOTIDE SEQUENCE [LARGE SCALE GENOMIC DNA]</scope>
    <source>
        <strain evidence="5">DSM 20732</strain>
    </source>
</reference>
<dbReference type="InterPro" id="IPR000045">
    <property type="entry name" value="Prepilin_IV_endopep_pep"/>
</dbReference>
<dbReference type="PANTHER" id="PTHR30487">
    <property type="entry name" value="TYPE 4 PREPILIN-LIKE PROTEINS LEADER PEPTIDE-PROCESSING ENZYME"/>
    <property type="match status" value="1"/>
</dbReference>
<keyword evidence="5" id="KW-1185">Reference proteome</keyword>
<feature type="transmembrane region" description="Helical" evidence="2">
    <location>
        <begin position="41"/>
        <end position="63"/>
    </location>
</feature>
<keyword evidence="2" id="KW-1133">Transmembrane helix</keyword>
<feature type="domain" description="Prepilin type IV endopeptidase peptidase" evidence="3">
    <location>
        <begin position="19"/>
        <end position="131"/>
    </location>
</feature>
<gene>
    <name evidence="4" type="ORF">BSZ40_09690</name>
</gene>
<organism evidence="4 5">
    <name type="scientific">Buchananella hordeovulneris</name>
    <dbReference type="NCBI Taxonomy" id="52770"/>
    <lineage>
        <taxon>Bacteria</taxon>
        <taxon>Bacillati</taxon>
        <taxon>Actinomycetota</taxon>
        <taxon>Actinomycetes</taxon>
        <taxon>Actinomycetales</taxon>
        <taxon>Actinomycetaceae</taxon>
        <taxon>Buchananella</taxon>
    </lineage>
</organism>
<dbReference type="AlphaFoldDB" id="A0A1Q5PTW5"/>
<comment type="similarity">
    <text evidence="1">Belongs to the peptidase A24 family.</text>
</comment>
<evidence type="ECO:0000313" key="5">
    <source>
        <dbReference type="Proteomes" id="UP000185612"/>
    </source>
</evidence>
<comment type="caution">
    <text evidence="4">The sequence shown here is derived from an EMBL/GenBank/DDBJ whole genome shotgun (WGS) entry which is preliminary data.</text>
</comment>
<dbReference type="Gene3D" id="1.20.120.1220">
    <property type="match status" value="1"/>
</dbReference>
<feature type="transmembrane region" description="Helical" evidence="2">
    <location>
        <begin position="146"/>
        <end position="166"/>
    </location>
</feature>
<dbReference type="GO" id="GO:0006465">
    <property type="term" value="P:signal peptide processing"/>
    <property type="evidence" value="ECO:0007669"/>
    <property type="project" value="TreeGrafter"/>
</dbReference>
<dbReference type="OrthoDB" id="2087435at2"/>
<evidence type="ECO:0000256" key="1">
    <source>
        <dbReference type="ARBA" id="ARBA00005801"/>
    </source>
</evidence>
<protein>
    <recommendedName>
        <fullName evidence="3">Prepilin type IV endopeptidase peptidase domain-containing protein</fullName>
    </recommendedName>
</protein>
<dbReference type="InterPro" id="IPR050882">
    <property type="entry name" value="Prepilin_peptidase/N-MTase"/>
</dbReference>
<proteinExistence type="inferred from homology"/>
<dbReference type="GO" id="GO:0004190">
    <property type="term" value="F:aspartic-type endopeptidase activity"/>
    <property type="evidence" value="ECO:0007669"/>
    <property type="project" value="InterPro"/>
</dbReference>
<sequence>MVGWFGTRHDMLATAAPVLVLVGATVLLTVTDFWTHRLPDVITLALTAGAGLSCLVSALFGLLPWEAVGRAFLGALAAVITFGLIYLLPSGLGAGDVKLAFPLGLVAGSVSWTCLAHSFLYTYLLGGLVALGLLAVRRQRGTHMAFGPYMLAGTLLAWLTAPTGWLA</sequence>
<feature type="transmembrane region" description="Helical" evidence="2">
    <location>
        <begin position="12"/>
        <end position="35"/>
    </location>
</feature>
<dbReference type="EMBL" id="MQVS01000011">
    <property type="protein sequence ID" value="OKL51018.1"/>
    <property type="molecule type" value="Genomic_DNA"/>
</dbReference>
<dbReference type="PANTHER" id="PTHR30487:SF0">
    <property type="entry name" value="PREPILIN LEADER PEPTIDASE_N-METHYLTRANSFERASE-RELATED"/>
    <property type="match status" value="1"/>
</dbReference>
<keyword evidence="2" id="KW-0472">Membrane</keyword>
<dbReference type="Pfam" id="PF01478">
    <property type="entry name" value="Peptidase_A24"/>
    <property type="match status" value="1"/>
</dbReference>
<dbReference type="RefSeq" id="WP_073825791.1">
    <property type="nucleotide sequence ID" value="NZ_JAUNKL010000003.1"/>
</dbReference>
<dbReference type="GO" id="GO:0005886">
    <property type="term" value="C:plasma membrane"/>
    <property type="evidence" value="ECO:0007669"/>
    <property type="project" value="TreeGrafter"/>
</dbReference>
<evidence type="ECO:0000313" key="4">
    <source>
        <dbReference type="EMBL" id="OKL51018.1"/>
    </source>
</evidence>
<dbReference type="Proteomes" id="UP000185612">
    <property type="component" value="Unassembled WGS sequence"/>
</dbReference>
<evidence type="ECO:0000256" key="2">
    <source>
        <dbReference type="SAM" id="Phobius"/>
    </source>
</evidence>
<name>A0A1Q5PTW5_9ACTO</name>
<dbReference type="InParanoid" id="A0A1Q5PTW5"/>
<accession>A0A1Q5PTW5</accession>
<evidence type="ECO:0000259" key="3">
    <source>
        <dbReference type="Pfam" id="PF01478"/>
    </source>
</evidence>
<dbReference type="STRING" id="52770.BSZ40_09690"/>
<feature type="transmembrane region" description="Helical" evidence="2">
    <location>
        <begin position="109"/>
        <end position="134"/>
    </location>
</feature>